<dbReference type="Gene3D" id="1.10.10.10">
    <property type="entry name" value="Winged helix-like DNA-binding domain superfamily/Winged helix DNA-binding domain"/>
    <property type="match status" value="1"/>
</dbReference>
<keyword evidence="11" id="KW-1185">Reference proteome</keyword>
<gene>
    <name evidence="8" type="ORF">AA314_00872</name>
    <name evidence="9" type="ORF">ATI61_106620</name>
</gene>
<dbReference type="AlphaFoldDB" id="A0AAC8Q1P9"/>
<dbReference type="GO" id="GO:0003677">
    <property type="term" value="F:DNA binding"/>
    <property type="evidence" value="ECO:0007669"/>
    <property type="project" value="UniProtKB-KW"/>
</dbReference>
<dbReference type="Pfam" id="PF08281">
    <property type="entry name" value="Sigma70_r4_2"/>
    <property type="match status" value="1"/>
</dbReference>
<reference evidence="8 10" key="1">
    <citation type="submission" date="2015-05" db="EMBL/GenBank/DDBJ databases">
        <title>Genome assembly of Archangium gephyra DSM 2261.</title>
        <authorList>
            <person name="Sharma G."/>
            <person name="Subramanian S."/>
        </authorList>
    </citation>
    <scope>NUCLEOTIDE SEQUENCE [LARGE SCALE GENOMIC DNA]</scope>
    <source>
        <strain evidence="8 10">DSM 2261</strain>
    </source>
</reference>
<dbReference type="Pfam" id="PF04542">
    <property type="entry name" value="Sigma70_r2"/>
    <property type="match status" value="1"/>
</dbReference>
<dbReference type="EMBL" id="CP011509">
    <property type="protein sequence ID" value="AKI99245.1"/>
    <property type="molecule type" value="Genomic_DNA"/>
</dbReference>
<dbReference type="EMBL" id="QUMU01000006">
    <property type="protein sequence ID" value="REG31150.1"/>
    <property type="molecule type" value="Genomic_DNA"/>
</dbReference>
<dbReference type="SUPFAM" id="SSF88659">
    <property type="entry name" value="Sigma3 and sigma4 domains of RNA polymerase sigma factors"/>
    <property type="match status" value="1"/>
</dbReference>
<proteinExistence type="inferred from homology"/>
<dbReference type="GO" id="GO:0016987">
    <property type="term" value="F:sigma factor activity"/>
    <property type="evidence" value="ECO:0007669"/>
    <property type="project" value="UniProtKB-KW"/>
</dbReference>
<dbReference type="NCBIfam" id="TIGR02937">
    <property type="entry name" value="sigma70-ECF"/>
    <property type="match status" value="1"/>
</dbReference>
<dbReference type="RefSeq" id="WP_053066082.1">
    <property type="nucleotide sequence ID" value="NZ_CP011509.1"/>
</dbReference>
<evidence type="ECO:0000259" key="7">
    <source>
        <dbReference type="Pfam" id="PF08281"/>
    </source>
</evidence>
<dbReference type="GO" id="GO:0006352">
    <property type="term" value="P:DNA-templated transcription initiation"/>
    <property type="evidence" value="ECO:0007669"/>
    <property type="project" value="InterPro"/>
</dbReference>
<dbReference type="InterPro" id="IPR013249">
    <property type="entry name" value="RNA_pol_sigma70_r4_t2"/>
</dbReference>
<protein>
    <submittedName>
        <fullName evidence="8">RNA polymerase sigma-54 factor RpoN</fullName>
    </submittedName>
    <submittedName>
        <fullName evidence="9">RNA polymerase sigma-70 factor (ECF subfamily)</fullName>
    </submittedName>
</protein>
<dbReference type="PANTHER" id="PTHR43133">
    <property type="entry name" value="RNA POLYMERASE ECF-TYPE SIGMA FACTO"/>
    <property type="match status" value="1"/>
</dbReference>
<dbReference type="InterPro" id="IPR007627">
    <property type="entry name" value="RNA_pol_sigma70_r2"/>
</dbReference>
<comment type="similarity">
    <text evidence="1">Belongs to the sigma-70 factor family. ECF subfamily.</text>
</comment>
<dbReference type="InterPro" id="IPR036388">
    <property type="entry name" value="WH-like_DNA-bd_sf"/>
</dbReference>
<dbReference type="SUPFAM" id="SSF88946">
    <property type="entry name" value="Sigma2 domain of RNA polymerase sigma factors"/>
    <property type="match status" value="1"/>
</dbReference>
<dbReference type="KEGG" id="age:AA314_00872"/>
<keyword evidence="2" id="KW-0805">Transcription regulation</keyword>
<accession>A0AAC8Q1P9</accession>
<dbReference type="Gene3D" id="1.10.1740.10">
    <property type="match status" value="1"/>
</dbReference>
<reference evidence="9 11" key="2">
    <citation type="submission" date="2018-08" db="EMBL/GenBank/DDBJ databases">
        <title>Genomic Encyclopedia of Archaeal and Bacterial Type Strains, Phase II (KMG-II): from individual species to whole genera.</title>
        <authorList>
            <person name="Goeker M."/>
        </authorList>
    </citation>
    <scope>NUCLEOTIDE SEQUENCE [LARGE SCALE GENOMIC DNA]</scope>
    <source>
        <strain evidence="9 11">DSM 2261</strain>
    </source>
</reference>
<dbReference type="Proteomes" id="UP000256345">
    <property type="component" value="Unassembled WGS sequence"/>
</dbReference>
<name>A0AAC8Q1P9_9BACT</name>
<evidence type="ECO:0000313" key="10">
    <source>
        <dbReference type="Proteomes" id="UP000035579"/>
    </source>
</evidence>
<dbReference type="Proteomes" id="UP000035579">
    <property type="component" value="Chromosome"/>
</dbReference>
<dbReference type="CDD" id="cd06171">
    <property type="entry name" value="Sigma70_r4"/>
    <property type="match status" value="1"/>
</dbReference>
<evidence type="ECO:0000313" key="8">
    <source>
        <dbReference type="EMBL" id="AKI99245.1"/>
    </source>
</evidence>
<keyword evidence="4" id="KW-0238">DNA-binding</keyword>
<evidence type="ECO:0000256" key="4">
    <source>
        <dbReference type="ARBA" id="ARBA00023125"/>
    </source>
</evidence>
<evidence type="ECO:0000256" key="2">
    <source>
        <dbReference type="ARBA" id="ARBA00023015"/>
    </source>
</evidence>
<feature type="domain" description="RNA polymerase sigma-70 region 2" evidence="6">
    <location>
        <begin position="17"/>
        <end position="83"/>
    </location>
</feature>
<dbReference type="InterPro" id="IPR013324">
    <property type="entry name" value="RNA_pol_sigma_r3/r4-like"/>
</dbReference>
<feature type="domain" description="RNA polymerase sigma factor 70 region 4 type 2" evidence="7">
    <location>
        <begin position="111"/>
        <end position="162"/>
    </location>
</feature>
<evidence type="ECO:0000313" key="9">
    <source>
        <dbReference type="EMBL" id="REG31150.1"/>
    </source>
</evidence>
<evidence type="ECO:0000256" key="5">
    <source>
        <dbReference type="ARBA" id="ARBA00023163"/>
    </source>
</evidence>
<sequence>MFVTHLSTERSFRELARTLDPILYKVALRACRDPAVARDLVQDTFERGLRSLPQLPPDTQMRAWLTTVLHNRIVDHCRVQARRQSEPLEAAEEIAQPPVDDEAWAHITPEDLERALARLPEKFQSVCQLFLIERLSYDAIARRLGIPKNTVGTRLTRGREKLRALLLGGTEEEVE</sequence>
<dbReference type="PANTHER" id="PTHR43133:SF8">
    <property type="entry name" value="RNA POLYMERASE SIGMA FACTOR HI_1459-RELATED"/>
    <property type="match status" value="1"/>
</dbReference>
<evidence type="ECO:0000313" key="11">
    <source>
        <dbReference type="Proteomes" id="UP000256345"/>
    </source>
</evidence>
<evidence type="ECO:0000256" key="1">
    <source>
        <dbReference type="ARBA" id="ARBA00010641"/>
    </source>
</evidence>
<evidence type="ECO:0000259" key="6">
    <source>
        <dbReference type="Pfam" id="PF04542"/>
    </source>
</evidence>
<dbReference type="InterPro" id="IPR039425">
    <property type="entry name" value="RNA_pol_sigma-70-like"/>
</dbReference>
<keyword evidence="5" id="KW-0804">Transcription</keyword>
<organism evidence="8 10">
    <name type="scientific">Archangium gephyra</name>
    <dbReference type="NCBI Taxonomy" id="48"/>
    <lineage>
        <taxon>Bacteria</taxon>
        <taxon>Pseudomonadati</taxon>
        <taxon>Myxococcota</taxon>
        <taxon>Myxococcia</taxon>
        <taxon>Myxococcales</taxon>
        <taxon>Cystobacterineae</taxon>
        <taxon>Archangiaceae</taxon>
        <taxon>Archangium</taxon>
    </lineage>
</organism>
<evidence type="ECO:0000256" key="3">
    <source>
        <dbReference type="ARBA" id="ARBA00023082"/>
    </source>
</evidence>
<dbReference type="InterPro" id="IPR013325">
    <property type="entry name" value="RNA_pol_sigma_r2"/>
</dbReference>
<keyword evidence="3" id="KW-0731">Sigma factor</keyword>
<dbReference type="InterPro" id="IPR014284">
    <property type="entry name" value="RNA_pol_sigma-70_dom"/>
</dbReference>